<evidence type="ECO:0000313" key="2">
    <source>
        <dbReference type="EMBL" id="MBB6561472.1"/>
    </source>
</evidence>
<gene>
    <name evidence="2" type="ORF">HNP48_004165</name>
</gene>
<dbReference type="EMBL" id="JACHLK010000008">
    <property type="protein sequence ID" value="MBB6561472.1"/>
    <property type="molecule type" value="Genomic_DNA"/>
</dbReference>
<feature type="signal peptide" evidence="1">
    <location>
        <begin position="1"/>
        <end position="26"/>
    </location>
</feature>
<protein>
    <submittedName>
        <fullName evidence="2">Uncharacterized protein</fullName>
    </submittedName>
</protein>
<comment type="caution">
    <text evidence="2">The sequence shown here is derived from an EMBL/GenBank/DDBJ whole genome shotgun (WGS) entry which is preliminary data.</text>
</comment>
<feature type="chain" id="PRO_5030813721" evidence="1">
    <location>
        <begin position="27"/>
        <end position="210"/>
    </location>
</feature>
<name>A0A7X0PH49_9BURK</name>
<evidence type="ECO:0000256" key="1">
    <source>
        <dbReference type="SAM" id="SignalP"/>
    </source>
</evidence>
<organism evidence="2 3">
    <name type="scientific">Acidovorax soli</name>
    <dbReference type="NCBI Taxonomy" id="592050"/>
    <lineage>
        <taxon>Bacteria</taxon>
        <taxon>Pseudomonadati</taxon>
        <taxon>Pseudomonadota</taxon>
        <taxon>Betaproteobacteria</taxon>
        <taxon>Burkholderiales</taxon>
        <taxon>Comamonadaceae</taxon>
        <taxon>Acidovorax</taxon>
    </lineage>
</organism>
<dbReference type="AlphaFoldDB" id="A0A7X0PH49"/>
<dbReference type="RefSeq" id="WP_184860530.1">
    <property type="nucleotide sequence ID" value="NZ_JACHLK010000008.1"/>
</dbReference>
<reference evidence="2 3" key="1">
    <citation type="submission" date="2020-08" db="EMBL/GenBank/DDBJ databases">
        <title>Functional genomics of gut bacteria from endangered species of beetles.</title>
        <authorList>
            <person name="Carlos-Shanley C."/>
        </authorList>
    </citation>
    <scope>NUCLEOTIDE SEQUENCE [LARGE SCALE GENOMIC DNA]</scope>
    <source>
        <strain evidence="2 3">S00198</strain>
    </source>
</reference>
<keyword evidence="3" id="KW-1185">Reference proteome</keyword>
<keyword evidence="1" id="KW-0732">Signal</keyword>
<proteinExistence type="predicted"/>
<dbReference type="Proteomes" id="UP000575083">
    <property type="component" value="Unassembled WGS sequence"/>
</dbReference>
<sequence length="210" mass="21966">MPFLRRSLACGLITLAAAAFSPAASAQGTTYAYSVALTVTAPKGSASEAVSKNKTLPAGIKFSPCDASALDQLAFTIKYDAGKPGVGTTPSTLQNVYVIFNRDGGLFFPLVRNPLMTTGAIFKVYPASGNIQAADTYTAVGDNLGGAQTEVILGGNLTVHGLDSGVWLLTAIIAPAATVNFDDPRTWSAWDTVPFMLRKPWKGIITNSCD</sequence>
<accession>A0A7X0PH49</accession>
<evidence type="ECO:0000313" key="3">
    <source>
        <dbReference type="Proteomes" id="UP000575083"/>
    </source>
</evidence>